<dbReference type="EMBL" id="NFLJ01000024">
    <property type="protein sequence ID" value="OUQ33818.1"/>
    <property type="molecule type" value="Genomic_DNA"/>
</dbReference>
<organism evidence="2 3">
    <name type="scientific">Massilimicrobiota timonensis</name>
    <dbReference type="NCBI Taxonomy" id="1776392"/>
    <lineage>
        <taxon>Bacteria</taxon>
        <taxon>Bacillati</taxon>
        <taxon>Bacillota</taxon>
        <taxon>Erysipelotrichia</taxon>
        <taxon>Erysipelotrichales</taxon>
        <taxon>Erysipelotrichaceae</taxon>
        <taxon>Massilimicrobiota</taxon>
    </lineage>
</organism>
<dbReference type="InterPro" id="IPR043472">
    <property type="entry name" value="Macro_dom-like"/>
</dbReference>
<keyword evidence="3" id="KW-1185">Reference proteome</keyword>
<evidence type="ECO:0000313" key="2">
    <source>
        <dbReference type="EMBL" id="OUQ33818.1"/>
    </source>
</evidence>
<reference evidence="2 3" key="1">
    <citation type="journal article" date="2018" name="BMC Genomics">
        <title>Whole genome sequencing and function prediction of 133 gut anaerobes isolated from chicken caecum in pure cultures.</title>
        <authorList>
            <person name="Medvecky M."/>
            <person name="Cejkova D."/>
            <person name="Polansky O."/>
            <person name="Karasova D."/>
            <person name="Kubasova T."/>
            <person name="Cizek A."/>
            <person name="Rychlik I."/>
        </authorList>
    </citation>
    <scope>NUCLEOTIDE SEQUENCE [LARGE SCALE GENOMIC DNA]</scope>
    <source>
        <strain evidence="2 3">An13</strain>
    </source>
</reference>
<dbReference type="AlphaFoldDB" id="A0A1Y4SV68"/>
<dbReference type="SUPFAM" id="SSF52949">
    <property type="entry name" value="Macro domain-like"/>
    <property type="match status" value="1"/>
</dbReference>
<dbReference type="CDD" id="cd02908">
    <property type="entry name" value="Macro_OAADPr_deacetylase"/>
    <property type="match status" value="1"/>
</dbReference>
<evidence type="ECO:0000259" key="1">
    <source>
        <dbReference type="PROSITE" id="PS51154"/>
    </source>
</evidence>
<dbReference type="Proteomes" id="UP000195305">
    <property type="component" value="Unassembled WGS sequence"/>
</dbReference>
<comment type="caution">
    <text evidence="2">The sequence shown here is derived from an EMBL/GenBank/DDBJ whole genome shotgun (WGS) entry which is preliminary data.</text>
</comment>
<evidence type="ECO:0000313" key="3">
    <source>
        <dbReference type="Proteomes" id="UP000195305"/>
    </source>
</evidence>
<gene>
    <name evidence="2" type="ORF">B5E75_08905</name>
</gene>
<accession>A0A1Y4SV68</accession>
<sequence length="166" mass="18501">MKIQIIQGDITQISCDAIVNAANNSLLGGGGVDGAIHRKAGPELLAECRLLHGCATGDAKVTKAYHLPARYVIHTVGPVYRDGQHDEAKRLQSCYIRCLEKAEEYQCQHIAFPSISTGAYRYPVSQAATIAIETLKNYPCQYVKRIDIVCFDNYTYRTYCQLLKKE</sequence>
<name>A0A1Y4SV68_9FIRM</name>
<feature type="domain" description="Macro" evidence="1">
    <location>
        <begin position="1"/>
        <end position="166"/>
    </location>
</feature>
<dbReference type="Gene3D" id="3.40.220.10">
    <property type="entry name" value="Leucine Aminopeptidase, subunit E, domain 1"/>
    <property type="match status" value="1"/>
</dbReference>
<dbReference type="Pfam" id="PF01661">
    <property type="entry name" value="Macro"/>
    <property type="match status" value="1"/>
</dbReference>
<dbReference type="PROSITE" id="PS51154">
    <property type="entry name" value="MACRO"/>
    <property type="match status" value="1"/>
</dbReference>
<dbReference type="RefSeq" id="WP_087358489.1">
    <property type="nucleotide sequence ID" value="NZ_AP031415.1"/>
</dbReference>
<dbReference type="SMART" id="SM00506">
    <property type="entry name" value="A1pp"/>
    <property type="match status" value="1"/>
</dbReference>
<proteinExistence type="predicted"/>
<dbReference type="InterPro" id="IPR002589">
    <property type="entry name" value="Macro_dom"/>
</dbReference>
<protein>
    <submittedName>
        <fullName evidence="2">O-acetyl-ADP-ribose deacetylase</fullName>
    </submittedName>
</protein>
<dbReference type="PANTHER" id="PTHR11106">
    <property type="entry name" value="GANGLIOSIDE INDUCED DIFFERENTIATION ASSOCIATED PROTEIN 2-RELATED"/>
    <property type="match status" value="1"/>
</dbReference>
<dbReference type="NCBIfam" id="NF001664">
    <property type="entry name" value="PRK00431.1-6"/>
    <property type="match status" value="1"/>
</dbReference>
<dbReference type="PANTHER" id="PTHR11106:SF27">
    <property type="entry name" value="MACRO DOMAIN-CONTAINING PROTEIN"/>
    <property type="match status" value="1"/>
</dbReference>
<dbReference type="OrthoDB" id="6194521at2"/>